<dbReference type="Proteomes" id="UP000823896">
    <property type="component" value="Unassembled WGS sequence"/>
</dbReference>
<evidence type="ECO:0000313" key="1">
    <source>
        <dbReference type="EMBL" id="HJC37254.1"/>
    </source>
</evidence>
<gene>
    <name evidence="1" type="ORF">H9702_09035</name>
</gene>
<sequence>MKLEELTGLKTVLFDIVPLANEEAGIAYLNDTHLWVINLNQNHPGFDPKQVKLTQIIELLEHHAHCFRNQDDVFEQERTALLAHLKTLDPDTSVDLPLH</sequence>
<organism evidence="1 2">
    <name type="scientific">Candidatus Merdibacter merdavium</name>
    <dbReference type="NCBI Taxonomy" id="2838692"/>
    <lineage>
        <taxon>Bacteria</taxon>
        <taxon>Bacillati</taxon>
        <taxon>Bacillota</taxon>
        <taxon>Erysipelotrichia</taxon>
        <taxon>Erysipelotrichales</taxon>
        <taxon>Erysipelotrichaceae</taxon>
        <taxon>Merdibacter</taxon>
    </lineage>
</organism>
<protein>
    <submittedName>
        <fullName evidence="1">Uncharacterized protein</fullName>
    </submittedName>
</protein>
<proteinExistence type="predicted"/>
<comment type="caution">
    <text evidence="1">The sequence shown here is derived from an EMBL/GenBank/DDBJ whole genome shotgun (WGS) entry which is preliminary data.</text>
</comment>
<accession>A0A9D2NUL6</accession>
<name>A0A9D2NUL6_9FIRM</name>
<dbReference type="EMBL" id="DWWM01000056">
    <property type="protein sequence ID" value="HJC37254.1"/>
    <property type="molecule type" value="Genomic_DNA"/>
</dbReference>
<reference evidence="1" key="2">
    <citation type="submission" date="2021-04" db="EMBL/GenBank/DDBJ databases">
        <authorList>
            <person name="Gilroy R."/>
        </authorList>
    </citation>
    <scope>NUCLEOTIDE SEQUENCE</scope>
    <source>
        <strain evidence="1">CHK187-11901</strain>
    </source>
</reference>
<evidence type="ECO:0000313" key="2">
    <source>
        <dbReference type="Proteomes" id="UP000823896"/>
    </source>
</evidence>
<dbReference type="AlphaFoldDB" id="A0A9D2NUL6"/>
<reference evidence="1" key="1">
    <citation type="journal article" date="2021" name="PeerJ">
        <title>Extensive microbial diversity within the chicken gut microbiome revealed by metagenomics and culture.</title>
        <authorList>
            <person name="Gilroy R."/>
            <person name="Ravi A."/>
            <person name="Getino M."/>
            <person name="Pursley I."/>
            <person name="Horton D.L."/>
            <person name="Alikhan N.F."/>
            <person name="Baker D."/>
            <person name="Gharbi K."/>
            <person name="Hall N."/>
            <person name="Watson M."/>
            <person name="Adriaenssens E.M."/>
            <person name="Foster-Nyarko E."/>
            <person name="Jarju S."/>
            <person name="Secka A."/>
            <person name="Antonio M."/>
            <person name="Oren A."/>
            <person name="Chaudhuri R.R."/>
            <person name="La Ragione R."/>
            <person name="Hildebrand F."/>
            <person name="Pallen M.J."/>
        </authorList>
    </citation>
    <scope>NUCLEOTIDE SEQUENCE</scope>
    <source>
        <strain evidence="1">CHK187-11901</strain>
    </source>
</reference>